<keyword evidence="2" id="KW-1133">Transmembrane helix</keyword>
<dbReference type="OrthoDB" id="3400969at2"/>
<dbReference type="Proteomes" id="UP000183015">
    <property type="component" value="Unassembled WGS sequence"/>
</dbReference>
<dbReference type="AlphaFoldDB" id="A0A1H7QM15"/>
<dbReference type="EMBL" id="FOAZ01000009">
    <property type="protein sequence ID" value="SEL49130.1"/>
    <property type="molecule type" value="Genomic_DNA"/>
</dbReference>
<organism evidence="4 5">
    <name type="scientific">Streptacidiphilus jiangxiensis</name>
    <dbReference type="NCBI Taxonomy" id="235985"/>
    <lineage>
        <taxon>Bacteria</taxon>
        <taxon>Bacillati</taxon>
        <taxon>Actinomycetota</taxon>
        <taxon>Actinomycetes</taxon>
        <taxon>Kitasatosporales</taxon>
        <taxon>Streptomycetaceae</taxon>
        <taxon>Streptacidiphilus</taxon>
    </lineage>
</organism>
<feature type="transmembrane region" description="Helical" evidence="2">
    <location>
        <begin position="55"/>
        <end position="77"/>
    </location>
</feature>
<reference evidence="5" key="1">
    <citation type="submission" date="2016-10" db="EMBL/GenBank/DDBJ databases">
        <authorList>
            <person name="Varghese N."/>
        </authorList>
    </citation>
    <scope>NUCLEOTIDE SEQUENCE [LARGE SCALE GENOMIC DNA]</scope>
    <source>
        <strain evidence="5">DSM 45096 / BCRC 16803 / CGMCC 4.1857 / CIP 109030 / JCM 12277 / KCTC 19219 / NBRC 100920 / 33214</strain>
    </source>
</reference>
<evidence type="ECO:0000313" key="5">
    <source>
        <dbReference type="Proteomes" id="UP000183015"/>
    </source>
</evidence>
<proteinExistence type="predicted"/>
<dbReference type="eggNOG" id="ENOG50330G5">
    <property type="taxonomic scope" value="Bacteria"/>
</dbReference>
<evidence type="ECO:0000256" key="2">
    <source>
        <dbReference type="SAM" id="Phobius"/>
    </source>
</evidence>
<feature type="compositionally biased region" description="Low complexity" evidence="1">
    <location>
        <begin position="102"/>
        <end position="142"/>
    </location>
</feature>
<evidence type="ECO:0000256" key="1">
    <source>
        <dbReference type="SAM" id="MobiDB-lite"/>
    </source>
</evidence>
<feature type="region of interest" description="Disordered" evidence="1">
    <location>
        <begin position="86"/>
        <end position="144"/>
    </location>
</feature>
<gene>
    <name evidence="4" type="ORF">SAMN05414137_109111</name>
</gene>
<dbReference type="STRING" id="235985.SAMN05414137_109111"/>
<accession>A0A1H7QM15</accession>
<dbReference type="RefSeq" id="WP_052439343.1">
    <property type="nucleotide sequence ID" value="NZ_BBPN01000045.1"/>
</dbReference>
<keyword evidence="2" id="KW-0812">Transmembrane</keyword>
<feature type="region of interest" description="Disordered" evidence="1">
    <location>
        <begin position="1"/>
        <end position="47"/>
    </location>
</feature>
<dbReference type="Pfam" id="PF14016">
    <property type="entry name" value="DUF4232"/>
    <property type="match status" value="1"/>
</dbReference>
<keyword evidence="2" id="KW-0472">Membrane</keyword>
<evidence type="ECO:0000313" key="4">
    <source>
        <dbReference type="EMBL" id="SEL49130.1"/>
    </source>
</evidence>
<sequence>MTGSADPFDPTGGPAGEPGDPFEELRHTPVTPLPIPEGAFAQARQRAARRRRRRAAFGATAGVGALAVAVYLTGAFVPRGPSQVVTPPASAGHSFGTPRPLPSTAAPTAVPSVSAFPSAAAPSPSATAPSASASASASPTTSGTPLCTAAQLTPRLGSGNAGAGQIYTYLVVTNHSSTPCHVAGYPGLSLLDASGHQIGVPATYEHQFPSTPVVLAPGASASDTIHTVNRQTNNPSECLPTSTLLRIYPPGSFTSLTFPGRITVCLGTFELTPFGPGTTGNPAN</sequence>
<keyword evidence="5" id="KW-1185">Reference proteome</keyword>
<evidence type="ECO:0000259" key="3">
    <source>
        <dbReference type="Pfam" id="PF14016"/>
    </source>
</evidence>
<name>A0A1H7QM15_STRJI</name>
<protein>
    <recommendedName>
        <fullName evidence="3">DUF4232 domain-containing protein</fullName>
    </recommendedName>
</protein>
<dbReference type="InterPro" id="IPR025326">
    <property type="entry name" value="DUF4232"/>
</dbReference>
<feature type="domain" description="DUF4232" evidence="3">
    <location>
        <begin position="147"/>
        <end position="274"/>
    </location>
</feature>